<organism evidence="3 4">
    <name type="scientific">Arenibacter aquaticus</name>
    <dbReference type="NCBI Taxonomy" id="2489054"/>
    <lineage>
        <taxon>Bacteria</taxon>
        <taxon>Pseudomonadati</taxon>
        <taxon>Bacteroidota</taxon>
        <taxon>Flavobacteriia</taxon>
        <taxon>Flavobacteriales</taxon>
        <taxon>Flavobacteriaceae</taxon>
        <taxon>Arenibacter</taxon>
    </lineage>
</organism>
<dbReference type="PANTHER" id="PTHR46268:SF6">
    <property type="entry name" value="UNIVERSAL STRESS PROTEIN UP12"/>
    <property type="match status" value="1"/>
</dbReference>
<evidence type="ECO:0000256" key="1">
    <source>
        <dbReference type="ARBA" id="ARBA00008791"/>
    </source>
</evidence>
<dbReference type="SUPFAM" id="SSF52402">
    <property type="entry name" value="Adenine nucleotide alpha hydrolases-like"/>
    <property type="match status" value="2"/>
</dbReference>
<accession>A0A430K077</accession>
<evidence type="ECO:0000259" key="2">
    <source>
        <dbReference type="Pfam" id="PF00582"/>
    </source>
</evidence>
<dbReference type="OrthoDB" id="9788959at2"/>
<dbReference type="CDD" id="cd00293">
    <property type="entry name" value="USP-like"/>
    <property type="match status" value="1"/>
</dbReference>
<evidence type="ECO:0000313" key="4">
    <source>
        <dbReference type="Proteomes" id="UP000267585"/>
    </source>
</evidence>
<comment type="similarity">
    <text evidence="1">Belongs to the universal stress protein A family.</text>
</comment>
<proteinExistence type="inferred from homology"/>
<dbReference type="InterPro" id="IPR006016">
    <property type="entry name" value="UspA"/>
</dbReference>
<dbReference type="PANTHER" id="PTHR46268">
    <property type="entry name" value="STRESS RESPONSE PROTEIN NHAX"/>
    <property type="match status" value="1"/>
</dbReference>
<protein>
    <submittedName>
        <fullName evidence="3">Universal stress protein</fullName>
    </submittedName>
</protein>
<evidence type="ECO:0000313" key="3">
    <source>
        <dbReference type="EMBL" id="RTE52385.1"/>
    </source>
</evidence>
<reference evidence="3 4" key="1">
    <citation type="submission" date="2018-11" db="EMBL/GenBank/DDBJ databases">
        <title>Arenibacter aquaticus sp.nov., a marine bacterium isolated from surface seawater in the South China Sea.</title>
        <authorList>
            <person name="Guo J."/>
            <person name="Sun J."/>
        </authorList>
    </citation>
    <scope>NUCLEOTIDE SEQUENCE [LARGE SCALE GENOMIC DNA]</scope>
    <source>
        <strain evidence="3 4">GUO666</strain>
    </source>
</reference>
<dbReference type="InterPro" id="IPR006015">
    <property type="entry name" value="Universal_stress_UspA"/>
</dbReference>
<keyword evidence="4" id="KW-1185">Reference proteome</keyword>
<comment type="caution">
    <text evidence="3">The sequence shown here is derived from an EMBL/GenBank/DDBJ whole genome shotgun (WGS) entry which is preliminary data.</text>
</comment>
<dbReference type="EMBL" id="RQPJ01000021">
    <property type="protein sequence ID" value="RTE52385.1"/>
    <property type="molecule type" value="Genomic_DNA"/>
</dbReference>
<dbReference type="PRINTS" id="PR01438">
    <property type="entry name" value="UNVRSLSTRESS"/>
</dbReference>
<sequence length="287" mass="33031">MKTLLYATDYSDNSIAALQYAYALSKKLDMRLVITHIFEFPSILGAEALDNPLPHIQEVAFKTNRTKLEDLCREHLDDEWDTPNLRLEASENSSVLKGIISKAEEWHAQMILVGMKGETGLGEIIMGSTTKRLIEKAPCPVLAIPADMDNTELKTIVYATDFEEEDIHAIQKLSDIARTLEAQIKVVHISIKHEYAGDLLMDWFKEMLESKVDYDKIEFELLFSEDIFETLRVYLGVTNADLVVMLEREKKGFIKKWFHKDLVKKMESYGKVTLMSFNEHNLKTLYF</sequence>
<dbReference type="Pfam" id="PF00582">
    <property type="entry name" value="Usp"/>
    <property type="match status" value="1"/>
</dbReference>
<dbReference type="RefSeq" id="WP_126164071.1">
    <property type="nucleotide sequence ID" value="NZ_RQPJ01000021.1"/>
</dbReference>
<dbReference type="Gene3D" id="3.40.50.12370">
    <property type="match status" value="1"/>
</dbReference>
<dbReference type="Proteomes" id="UP000267585">
    <property type="component" value="Unassembled WGS sequence"/>
</dbReference>
<feature type="domain" description="UspA" evidence="2">
    <location>
        <begin position="1"/>
        <end position="145"/>
    </location>
</feature>
<name>A0A430K077_9FLAO</name>
<gene>
    <name evidence="3" type="ORF">EHW67_19605</name>
</gene>
<dbReference type="AlphaFoldDB" id="A0A430K077"/>